<dbReference type="SUPFAM" id="SSF48452">
    <property type="entry name" value="TPR-like"/>
    <property type="match status" value="2"/>
</dbReference>
<dbReference type="Gene3D" id="1.25.40.10">
    <property type="entry name" value="Tetratricopeptide repeat domain"/>
    <property type="match status" value="2"/>
</dbReference>
<gene>
    <name evidence="3" type="ORF">C7H79_08135</name>
</gene>
<dbReference type="GO" id="GO:0042802">
    <property type="term" value="F:identical protein binding"/>
    <property type="evidence" value="ECO:0007669"/>
    <property type="project" value="InterPro"/>
</dbReference>
<dbReference type="Proteomes" id="UP000241912">
    <property type="component" value="Unassembled WGS sequence"/>
</dbReference>
<evidence type="ECO:0000256" key="2">
    <source>
        <dbReference type="SAM" id="SignalP"/>
    </source>
</evidence>
<dbReference type="PANTHER" id="PTHR45588">
    <property type="entry name" value="TPR DOMAIN-CONTAINING PROTEIN"/>
    <property type="match status" value="1"/>
</dbReference>
<feature type="signal peptide" evidence="2">
    <location>
        <begin position="1"/>
        <end position="26"/>
    </location>
</feature>
<reference evidence="3 4" key="1">
    <citation type="submission" date="2018-03" db="EMBL/GenBank/DDBJ databases">
        <title>Draft genome of Nitrosomonas supralitoralis APG5.</title>
        <authorList>
            <person name="Urakawa H."/>
            <person name="Lopez J.V."/>
        </authorList>
    </citation>
    <scope>NUCLEOTIDE SEQUENCE [LARGE SCALE GENOMIC DNA]</scope>
    <source>
        <strain evidence="3 4">APG5</strain>
    </source>
</reference>
<organism evidence="3 4">
    <name type="scientific">Nitrosomonas supralitoralis</name>
    <dbReference type="NCBI Taxonomy" id="2116706"/>
    <lineage>
        <taxon>Bacteria</taxon>
        <taxon>Pseudomonadati</taxon>
        <taxon>Pseudomonadota</taxon>
        <taxon>Betaproteobacteria</taxon>
        <taxon>Nitrosomonadales</taxon>
        <taxon>Nitrosomonadaceae</taxon>
        <taxon>Nitrosomonas</taxon>
    </lineage>
</organism>
<dbReference type="InterPro" id="IPR019734">
    <property type="entry name" value="TPR_rpt"/>
</dbReference>
<name>A0A2P7NVI8_9PROT</name>
<dbReference type="PANTHER" id="PTHR45588:SF1">
    <property type="entry name" value="WW DOMAIN-CONTAINING PROTEIN"/>
    <property type="match status" value="1"/>
</dbReference>
<keyword evidence="1" id="KW-0802">TPR repeat</keyword>
<keyword evidence="4" id="KW-1185">Reference proteome</keyword>
<dbReference type="InterPro" id="IPR011717">
    <property type="entry name" value="TPR-4"/>
</dbReference>
<dbReference type="InterPro" id="IPR011990">
    <property type="entry name" value="TPR-like_helical_dom_sf"/>
</dbReference>
<feature type="chain" id="PRO_5015121337" description="Tetratricopeptide repeat protein" evidence="2">
    <location>
        <begin position="27"/>
        <end position="582"/>
    </location>
</feature>
<evidence type="ECO:0000313" key="4">
    <source>
        <dbReference type="Proteomes" id="UP000241912"/>
    </source>
</evidence>
<dbReference type="AlphaFoldDB" id="A0A2P7NVI8"/>
<sequence length="582" mass="65027">MQFYTAVRSTLFIPMLVLASTCDSFAGTVASDITPKHLAAAESEDGRQQYVTSELAHKPGPDSQLAPRLLNLGAHTFPVSTRNPLAQQYINQGLNLAYAFNHAEARRAFREAARLEPDLAMAYWGQALVLGPNINAMMEPNEEPHALEIVQKAKSLMANASPKEQALINALEKRYSGHTEDREVNNKAYAQAMREVLQRFPHDEDIAMLYVESMMDLRPWGYWMLDGQPYEGTAEIVALTEEVLRRNPKHPGALHMYIHLIEPTSTPERAEQAADTLLTLMPAAGHLIHMSSHIYQRVGRYADSIKSNQLAIAADEDYITQCQAQGLYPMVYYPHNIHFLWFAATLDGQSKLALSAAQNTASKIDDDVLKTIPLTAIFRVTPYWALARFGHWQEILVLPAPPATNLFLTGSWHYVRGLAFVATKQLQHAGKELEALRKIMKDPMLDSPLLSKNTTKTVLNAAPEVLAGEIAAARGQFDQAIAHLEKAVRLEDALVYTEPSEFHLPPRLALGAILLESGRPQEAETVYWEDLRRNRNNGWALYGLAQALRAQNKHDEAAVISARFEQAWARADIKLQASRFGR</sequence>
<evidence type="ECO:0008006" key="5">
    <source>
        <dbReference type="Google" id="ProtNLM"/>
    </source>
</evidence>
<dbReference type="SMART" id="SM00028">
    <property type="entry name" value="TPR"/>
    <property type="match status" value="3"/>
</dbReference>
<evidence type="ECO:0000256" key="1">
    <source>
        <dbReference type="PROSITE-ProRule" id="PRU00339"/>
    </source>
</evidence>
<dbReference type="EMBL" id="PXXU01000020">
    <property type="protein sequence ID" value="PSJ17445.1"/>
    <property type="molecule type" value="Genomic_DNA"/>
</dbReference>
<comment type="caution">
    <text evidence="3">The sequence shown here is derived from an EMBL/GenBank/DDBJ whole genome shotgun (WGS) entry which is preliminary data.</text>
</comment>
<feature type="repeat" description="TPR" evidence="1">
    <location>
        <begin position="86"/>
        <end position="119"/>
    </location>
</feature>
<dbReference type="PROSITE" id="PS50005">
    <property type="entry name" value="TPR"/>
    <property type="match status" value="1"/>
</dbReference>
<proteinExistence type="predicted"/>
<dbReference type="OrthoDB" id="9778494at2"/>
<accession>A0A2P7NVI8</accession>
<protein>
    <recommendedName>
        <fullName evidence="5">Tetratricopeptide repeat protein</fullName>
    </recommendedName>
</protein>
<evidence type="ECO:0000313" key="3">
    <source>
        <dbReference type="EMBL" id="PSJ17445.1"/>
    </source>
</evidence>
<dbReference type="RefSeq" id="WP_106706786.1">
    <property type="nucleotide sequence ID" value="NZ_PXXU01000020.1"/>
</dbReference>
<keyword evidence="2" id="KW-0732">Signal</keyword>
<dbReference type="Pfam" id="PF07721">
    <property type="entry name" value="TPR_4"/>
    <property type="match status" value="3"/>
</dbReference>